<dbReference type="Proteomes" id="UP000885779">
    <property type="component" value="Unassembled WGS sequence"/>
</dbReference>
<evidence type="ECO:0000313" key="1">
    <source>
        <dbReference type="EMBL" id="HGY54796.1"/>
    </source>
</evidence>
<gene>
    <name evidence="1" type="ORF">ENK44_03755</name>
</gene>
<name>A0A7V4WUY2_CALAY</name>
<sequence length="94" mass="11195">MNFLDFKDNLESKLKKKFKFELWELSYTPYSFGSGVIVYRINGKFIKYIFDGKDNILELHISGKHKKYSECKFNFLKSYANLNSFEIKDVENNS</sequence>
<proteinExistence type="predicted"/>
<comment type="caution">
    <text evidence="1">The sequence shown here is derived from an EMBL/GenBank/DDBJ whole genome shotgun (WGS) entry which is preliminary data.</text>
</comment>
<dbReference type="EMBL" id="DRQG01000032">
    <property type="protein sequence ID" value="HGY54796.1"/>
    <property type="molecule type" value="Genomic_DNA"/>
</dbReference>
<organism evidence="1">
    <name type="scientific">Caldithrix abyssi</name>
    <dbReference type="NCBI Taxonomy" id="187145"/>
    <lineage>
        <taxon>Bacteria</taxon>
        <taxon>Pseudomonadati</taxon>
        <taxon>Calditrichota</taxon>
        <taxon>Calditrichia</taxon>
        <taxon>Calditrichales</taxon>
        <taxon>Calditrichaceae</taxon>
        <taxon>Caldithrix</taxon>
    </lineage>
</organism>
<dbReference type="AlphaFoldDB" id="A0A7V4WUY2"/>
<protein>
    <submittedName>
        <fullName evidence="1">Uncharacterized protein</fullName>
    </submittedName>
</protein>
<reference evidence="1" key="1">
    <citation type="journal article" date="2020" name="mSystems">
        <title>Genome- and Community-Level Interaction Insights into Carbon Utilization and Element Cycling Functions of Hydrothermarchaeota in Hydrothermal Sediment.</title>
        <authorList>
            <person name="Zhou Z."/>
            <person name="Liu Y."/>
            <person name="Xu W."/>
            <person name="Pan J."/>
            <person name="Luo Z.H."/>
            <person name="Li M."/>
        </authorList>
    </citation>
    <scope>NUCLEOTIDE SEQUENCE [LARGE SCALE GENOMIC DNA]</scope>
    <source>
        <strain evidence="1">HyVt-577</strain>
    </source>
</reference>
<accession>A0A7V4WUY2</accession>